<comment type="caution">
    <text evidence="3">The sequence shown here is derived from an EMBL/GenBank/DDBJ whole genome shotgun (WGS) entry which is preliminary data.</text>
</comment>
<dbReference type="GO" id="GO:0004493">
    <property type="term" value="F:methylmalonyl-CoA epimerase activity"/>
    <property type="evidence" value="ECO:0007669"/>
    <property type="project" value="TreeGrafter"/>
</dbReference>
<dbReference type="PROSITE" id="PS51819">
    <property type="entry name" value="VOC"/>
    <property type="match status" value="1"/>
</dbReference>
<name>A0A4R2PRK8_RHOSA</name>
<dbReference type="SUPFAM" id="SSF54593">
    <property type="entry name" value="Glyoxalase/Bleomycin resistance protein/Dihydroxybiphenyl dioxygenase"/>
    <property type="match status" value="1"/>
</dbReference>
<gene>
    <name evidence="3" type="ORF">EV659_101373</name>
</gene>
<dbReference type="GO" id="GO:0046491">
    <property type="term" value="P:L-methylmalonyl-CoA metabolic process"/>
    <property type="evidence" value="ECO:0007669"/>
    <property type="project" value="TreeGrafter"/>
</dbReference>
<dbReference type="PANTHER" id="PTHR43048">
    <property type="entry name" value="METHYLMALONYL-COA EPIMERASE"/>
    <property type="match status" value="1"/>
</dbReference>
<dbReference type="InParanoid" id="A0A4R2PRK8"/>
<evidence type="ECO:0000256" key="1">
    <source>
        <dbReference type="ARBA" id="ARBA00022723"/>
    </source>
</evidence>
<evidence type="ECO:0000259" key="2">
    <source>
        <dbReference type="PROSITE" id="PS51819"/>
    </source>
</evidence>
<proteinExistence type="predicted"/>
<dbReference type="Proteomes" id="UP000295399">
    <property type="component" value="Unassembled WGS sequence"/>
</dbReference>
<dbReference type="PANTHER" id="PTHR43048:SF6">
    <property type="entry name" value="BLR8189 PROTEIN"/>
    <property type="match status" value="1"/>
</dbReference>
<evidence type="ECO:0000313" key="3">
    <source>
        <dbReference type="EMBL" id="TCP38469.1"/>
    </source>
</evidence>
<dbReference type="Pfam" id="PF00903">
    <property type="entry name" value="Glyoxalase"/>
    <property type="match status" value="1"/>
</dbReference>
<dbReference type="GO" id="GO:0046872">
    <property type="term" value="F:metal ion binding"/>
    <property type="evidence" value="ECO:0007669"/>
    <property type="project" value="UniProtKB-KW"/>
</dbReference>
<sequence length="185" mass="19930">MTEPTDTATEREGPFPGFEGVAHMGLTVPDLDGAIAFYQAAFGVRVVYRLGPLDSAAMPMAADGRDWTAAHIDVPGARLHMALVEAPPNLALELFQYDAPADRVRVPPRNCDAGGHHLNLRVRDLDTAVDHLTAHGCTPLAGPITAEEGPLAAMVSHYLRDPWGNYIELTRYLPRRPHPATGGPP</sequence>
<dbReference type="EMBL" id="SLXO01000001">
    <property type="protein sequence ID" value="TCP38469.1"/>
    <property type="molecule type" value="Genomic_DNA"/>
</dbReference>
<dbReference type="InterPro" id="IPR037523">
    <property type="entry name" value="VOC_core"/>
</dbReference>
<dbReference type="AlphaFoldDB" id="A0A4R2PRK8"/>
<dbReference type="InterPro" id="IPR029068">
    <property type="entry name" value="Glyas_Bleomycin-R_OHBP_Dase"/>
</dbReference>
<protein>
    <submittedName>
        <fullName evidence="3">Glyoxylase I family protein</fullName>
    </submittedName>
</protein>
<dbReference type="InterPro" id="IPR004360">
    <property type="entry name" value="Glyas_Fos-R_dOase_dom"/>
</dbReference>
<keyword evidence="1" id="KW-0479">Metal-binding</keyword>
<accession>A0A4R2PRK8</accession>
<reference evidence="3 4" key="1">
    <citation type="submission" date="2019-03" db="EMBL/GenBank/DDBJ databases">
        <title>Genomic Encyclopedia of Type Strains, Phase IV (KMG-IV): sequencing the most valuable type-strain genomes for metagenomic binning, comparative biology and taxonomic classification.</title>
        <authorList>
            <person name="Goeker M."/>
        </authorList>
    </citation>
    <scope>NUCLEOTIDE SEQUENCE [LARGE SCALE GENOMIC DNA]</scope>
    <source>
        <strain evidence="3 4">DSM 2132</strain>
    </source>
</reference>
<feature type="domain" description="VOC" evidence="2">
    <location>
        <begin position="20"/>
        <end position="172"/>
    </location>
</feature>
<evidence type="ECO:0000313" key="4">
    <source>
        <dbReference type="Proteomes" id="UP000295399"/>
    </source>
</evidence>
<dbReference type="OrthoDB" id="9813630at2"/>
<dbReference type="InterPro" id="IPR051785">
    <property type="entry name" value="MMCE/EMCE_epimerase"/>
</dbReference>
<organism evidence="3 4">
    <name type="scientific">Rhodothalassium salexigens DSM 2132</name>
    <dbReference type="NCBI Taxonomy" id="1188247"/>
    <lineage>
        <taxon>Bacteria</taxon>
        <taxon>Pseudomonadati</taxon>
        <taxon>Pseudomonadota</taxon>
        <taxon>Alphaproteobacteria</taxon>
        <taxon>Rhodothalassiales</taxon>
        <taxon>Rhodothalassiaceae</taxon>
        <taxon>Rhodothalassium</taxon>
    </lineage>
</organism>
<dbReference type="Gene3D" id="3.10.180.10">
    <property type="entry name" value="2,3-Dihydroxybiphenyl 1,2-Dioxygenase, domain 1"/>
    <property type="match status" value="1"/>
</dbReference>
<dbReference type="RefSeq" id="WP_132706913.1">
    <property type="nucleotide sequence ID" value="NZ_JACIGF010000001.1"/>
</dbReference>
<keyword evidence="4" id="KW-1185">Reference proteome</keyword>